<dbReference type="InterPro" id="IPR050204">
    <property type="entry name" value="AraC_XylS_family_regulators"/>
</dbReference>
<dbReference type="Gene3D" id="2.60.120.10">
    <property type="entry name" value="Jelly Rolls"/>
    <property type="match status" value="1"/>
</dbReference>
<organism evidence="6 7">
    <name type="scientific">Phytoactinopolyspora halotolerans</name>
    <dbReference type="NCBI Taxonomy" id="1981512"/>
    <lineage>
        <taxon>Bacteria</taxon>
        <taxon>Bacillati</taxon>
        <taxon>Actinomycetota</taxon>
        <taxon>Actinomycetes</taxon>
        <taxon>Jiangellales</taxon>
        <taxon>Jiangellaceae</taxon>
        <taxon>Phytoactinopolyspora</taxon>
    </lineage>
</organism>
<evidence type="ECO:0000313" key="6">
    <source>
        <dbReference type="EMBL" id="NEE03059.1"/>
    </source>
</evidence>
<evidence type="ECO:0000313" key="7">
    <source>
        <dbReference type="Proteomes" id="UP000475214"/>
    </source>
</evidence>
<dbReference type="EMBL" id="JAAGOA010000019">
    <property type="protein sequence ID" value="NEE03059.1"/>
    <property type="molecule type" value="Genomic_DNA"/>
</dbReference>
<sequence length="270" mass="29414">MESSLWVRRGAPPAMPKPHRHDDVEVNLVLEGRLDYLFGGSYLSVTAGQMAIFWAATPHRLVGAGEDADGDVCWVHVPLSTVLGWGLPDRDLGQVLTMRPVIVPATAIGRDVAAMFTAWCEELTHDDTATIVLLEAQALVRRALRHARDASDTDSGRAALGTGEAMRNVTAMAQFTVAHFREPISTVDIAEAAHLNPNYAMTLFRRAVGTTLGSYLTRCRVAEAQRLLITTAMTTAEIAYAAGFGSQSSFYEHFARACGRSPGAYRRELR</sequence>
<feature type="region of interest" description="Disordered" evidence="4">
    <location>
        <begin position="1"/>
        <end position="20"/>
    </location>
</feature>
<gene>
    <name evidence="6" type="ORF">G1H10_23115</name>
</gene>
<dbReference type="Proteomes" id="UP000475214">
    <property type="component" value="Unassembled WGS sequence"/>
</dbReference>
<dbReference type="PANTHER" id="PTHR46796:SF6">
    <property type="entry name" value="ARAC SUBFAMILY"/>
    <property type="match status" value="1"/>
</dbReference>
<dbReference type="GO" id="GO:0003700">
    <property type="term" value="F:DNA-binding transcription factor activity"/>
    <property type="evidence" value="ECO:0007669"/>
    <property type="project" value="InterPro"/>
</dbReference>
<evidence type="ECO:0000256" key="3">
    <source>
        <dbReference type="ARBA" id="ARBA00023163"/>
    </source>
</evidence>
<comment type="caution">
    <text evidence="6">The sequence shown here is derived from an EMBL/GenBank/DDBJ whole genome shotgun (WGS) entry which is preliminary data.</text>
</comment>
<evidence type="ECO:0000256" key="2">
    <source>
        <dbReference type="ARBA" id="ARBA00023125"/>
    </source>
</evidence>
<dbReference type="PROSITE" id="PS01124">
    <property type="entry name" value="HTH_ARAC_FAMILY_2"/>
    <property type="match status" value="1"/>
</dbReference>
<dbReference type="AlphaFoldDB" id="A0A6L9SDB4"/>
<dbReference type="SUPFAM" id="SSF46689">
    <property type="entry name" value="Homeodomain-like"/>
    <property type="match status" value="1"/>
</dbReference>
<feature type="domain" description="HTH araC/xylS-type" evidence="5">
    <location>
        <begin position="170"/>
        <end position="268"/>
    </location>
</feature>
<dbReference type="SUPFAM" id="SSF51215">
    <property type="entry name" value="Regulatory protein AraC"/>
    <property type="match status" value="1"/>
</dbReference>
<dbReference type="InterPro" id="IPR014710">
    <property type="entry name" value="RmlC-like_jellyroll"/>
</dbReference>
<keyword evidence="3" id="KW-0804">Transcription</keyword>
<dbReference type="InterPro" id="IPR013096">
    <property type="entry name" value="Cupin_2"/>
</dbReference>
<keyword evidence="2" id="KW-0238">DNA-binding</keyword>
<dbReference type="Pfam" id="PF12833">
    <property type="entry name" value="HTH_18"/>
    <property type="match status" value="1"/>
</dbReference>
<dbReference type="InterPro" id="IPR037923">
    <property type="entry name" value="HTH-like"/>
</dbReference>
<proteinExistence type="predicted"/>
<protein>
    <submittedName>
        <fullName evidence="6">Helix-turn-helix domain-containing protein</fullName>
    </submittedName>
</protein>
<reference evidence="6 7" key="1">
    <citation type="submission" date="2020-02" db="EMBL/GenBank/DDBJ databases">
        <authorList>
            <person name="Li X.-J."/>
            <person name="Han X.-M."/>
        </authorList>
    </citation>
    <scope>NUCLEOTIDE SEQUENCE [LARGE SCALE GENOMIC DNA]</scope>
    <source>
        <strain evidence="6 7">CCTCC AB 2017055</strain>
    </source>
</reference>
<keyword evidence="7" id="KW-1185">Reference proteome</keyword>
<accession>A0A6L9SDB4</accession>
<name>A0A6L9SDB4_9ACTN</name>
<dbReference type="GO" id="GO:0043565">
    <property type="term" value="F:sequence-specific DNA binding"/>
    <property type="evidence" value="ECO:0007669"/>
    <property type="project" value="InterPro"/>
</dbReference>
<dbReference type="InterPro" id="IPR009057">
    <property type="entry name" value="Homeodomain-like_sf"/>
</dbReference>
<dbReference type="InterPro" id="IPR018060">
    <property type="entry name" value="HTH_AraC"/>
</dbReference>
<evidence type="ECO:0000256" key="1">
    <source>
        <dbReference type="ARBA" id="ARBA00023015"/>
    </source>
</evidence>
<dbReference type="Pfam" id="PF07883">
    <property type="entry name" value="Cupin_2"/>
    <property type="match status" value="1"/>
</dbReference>
<dbReference type="SMART" id="SM00342">
    <property type="entry name" value="HTH_ARAC"/>
    <property type="match status" value="1"/>
</dbReference>
<evidence type="ECO:0000256" key="4">
    <source>
        <dbReference type="SAM" id="MobiDB-lite"/>
    </source>
</evidence>
<keyword evidence="1" id="KW-0805">Transcription regulation</keyword>
<dbReference type="Gene3D" id="1.10.10.60">
    <property type="entry name" value="Homeodomain-like"/>
    <property type="match status" value="2"/>
</dbReference>
<dbReference type="PANTHER" id="PTHR46796">
    <property type="entry name" value="HTH-TYPE TRANSCRIPTIONAL ACTIVATOR RHAS-RELATED"/>
    <property type="match status" value="1"/>
</dbReference>
<evidence type="ECO:0000259" key="5">
    <source>
        <dbReference type="PROSITE" id="PS01124"/>
    </source>
</evidence>